<keyword evidence="1" id="KW-0645">Protease</keyword>
<dbReference type="EMBL" id="QTSX02000091">
    <property type="protein sequence ID" value="KAJ9088766.1"/>
    <property type="molecule type" value="Genomic_DNA"/>
</dbReference>
<reference evidence="1" key="1">
    <citation type="submission" date="2022-04" db="EMBL/GenBank/DDBJ databases">
        <title>Genome of the entomopathogenic fungus Entomophthora muscae.</title>
        <authorList>
            <person name="Elya C."/>
            <person name="Lovett B.R."/>
            <person name="Lee E."/>
            <person name="Macias A.M."/>
            <person name="Hajek A.E."/>
            <person name="De Bivort B.L."/>
            <person name="Kasson M.T."/>
            <person name="De Fine Licht H.H."/>
            <person name="Stajich J.E."/>
        </authorList>
    </citation>
    <scope>NUCLEOTIDE SEQUENCE</scope>
    <source>
        <strain evidence="1">Berkeley</strain>
    </source>
</reference>
<name>A0ACC2UQI9_9FUNG</name>
<keyword evidence="2" id="KW-1185">Reference proteome</keyword>
<evidence type="ECO:0000313" key="2">
    <source>
        <dbReference type="Proteomes" id="UP001165960"/>
    </source>
</evidence>
<dbReference type="EC" id="3.4.11.9" evidence="1"/>
<accession>A0ACC2UQI9</accession>
<comment type="caution">
    <text evidence="1">The sequence shown here is derived from an EMBL/GenBank/DDBJ whole genome shotgun (WGS) entry which is preliminary data.</text>
</comment>
<sequence>MGVADTITSINDSMKGKDMRDNKKQLFKFSGEAVKSDSEAPLSQEALYEQVRARVSSSAGSDASKKLFSLTTQDSPFHIPDEGIPAIRRRQDISNSALTINLASIAVDKYSLSSNLSTEHRLLTSPDIYNIAVLFPHTVLFLDKVQSLLQDKESSSAGTSAFLQDFFSSTFLPQMELKAQQHLKLATTGSHAFQTSTKHKSSHGRPLLNCVGELISLVGNLCSTLQSLPFQREEYIRIIESVLEVFLEKCEACFKGIIVNGQMDEERGGAIVSSIWAQSPEIVSLFSTHPYIKRRAASLLNPKAMTSNIDSNHQYDSYFSNESNHVSLSQLNEKEMEIELQLKQKRSLHTSELLFDNKKLSLLATLSHSMKWFVAQVNQMIGTSQTVNSSQSNVFDPIIASELAQTHKNSSMWSLAQITNHFDSLLDRFEKLADLCLITLRIEFRCHTVYYLDLAVREGNYYIPHHSSISPDTYVTTLNSDLAICEESLHNNLTTDDLRFVFDMLASFMSRVLISTDNVRNIGKMSQRGLEKMFLNIAALQQSLTSLEFFGDKGLAQAHSFYSLYDLDLEKFAERAQDQGLLFSHSEYKSLLDLTLETLHFENTLTLSENNSPLKKPPSGKKDQAQERQVNDLIIQSYHNQLMALREFTAGYDE</sequence>
<proteinExistence type="predicted"/>
<keyword evidence="1" id="KW-0378">Hydrolase</keyword>
<evidence type="ECO:0000313" key="1">
    <source>
        <dbReference type="EMBL" id="KAJ9088766.1"/>
    </source>
</evidence>
<organism evidence="1 2">
    <name type="scientific">Entomophthora muscae</name>
    <dbReference type="NCBI Taxonomy" id="34485"/>
    <lineage>
        <taxon>Eukaryota</taxon>
        <taxon>Fungi</taxon>
        <taxon>Fungi incertae sedis</taxon>
        <taxon>Zoopagomycota</taxon>
        <taxon>Entomophthoromycotina</taxon>
        <taxon>Entomophthoromycetes</taxon>
        <taxon>Entomophthorales</taxon>
        <taxon>Entomophthoraceae</taxon>
        <taxon>Entomophthora</taxon>
    </lineage>
</organism>
<gene>
    <name evidence="1" type="primary">SEC8_2</name>
    <name evidence="1" type="ORF">DSO57_1019918</name>
</gene>
<dbReference type="Proteomes" id="UP001165960">
    <property type="component" value="Unassembled WGS sequence"/>
</dbReference>
<protein>
    <submittedName>
        <fullName evidence="1">Exocyst subunit</fullName>
        <ecNumber evidence="1">3.4.11.9</ecNumber>
    </submittedName>
</protein>
<keyword evidence="1" id="KW-0031">Aminopeptidase</keyword>